<dbReference type="Proteomes" id="UP000434276">
    <property type="component" value="Unassembled WGS sequence"/>
</dbReference>
<gene>
    <name evidence="1" type="ORF">C24_LOCUS14937</name>
</gene>
<accession>A0A5S9XIK7</accession>
<protein>
    <submittedName>
        <fullName evidence="1">Uncharacterized protein</fullName>
    </submittedName>
</protein>
<proteinExistence type="predicted"/>
<evidence type="ECO:0000313" key="1">
    <source>
        <dbReference type="EMBL" id="CAA0384782.1"/>
    </source>
</evidence>
<sequence length="95" mass="10613">MSSFPSGDVRLCGDVWLAFVLTPSVSFNGGGRLPFSIRRLPQRWLAGLCLEFHCPSTVSCLDYVFSLRLLCIRFDWMSCVSILRYGIAISCTSLV</sequence>
<name>A0A5S9XIK7_ARATH</name>
<organism evidence="1 2">
    <name type="scientific">Arabidopsis thaliana</name>
    <name type="common">Mouse-ear cress</name>
    <dbReference type="NCBI Taxonomy" id="3702"/>
    <lineage>
        <taxon>Eukaryota</taxon>
        <taxon>Viridiplantae</taxon>
        <taxon>Streptophyta</taxon>
        <taxon>Embryophyta</taxon>
        <taxon>Tracheophyta</taxon>
        <taxon>Spermatophyta</taxon>
        <taxon>Magnoliopsida</taxon>
        <taxon>eudicotyledons</taxon>
        <taxon>Gunneridae</taxon>
        <taxon>Pentapetalae</taxon>
        <taxon>rosids</taxon>
        <taxon>malvids</taxon>
        <taxon>Brassicales</taxon>
        <taxon>Brassicaceae</taxon>
        <taxon>Camelineae</taxon>
        <taxon>Arabidopsis</taxon>
    </lineage>
</organism>
<dbReference type="EMBL" id="CACSHJ010000089">
    <property type="protein sequence ID" value="CAA0384782.1"/>
    <property type="molecule type" value="Genomic_DNA"/>
</dbReference>
<dbReference type="AlphaFoldDB" id="A0A5S9XIK7"/>
<reference evidence="1 2" key="1">
    <citation type="submission" date="2019-12" db="EMBL/GenBank/DDBJ databases">
        <authorList>
            <person name="Jiao W.-B."/>
            <person name="Schneeberger K."/>
        </authorList>
    </citation>
    <scope>NUCLEOTIDE SEQUENCE [LARGE SCALE GENOMIC DNA]</scope>
    <source>
        <strain evidence="2">cv. C24</strain>
    </source>
</reference>
<evidence type="ECO:0000313" key="2">
    <source>
        <dbReference type="Proteomes" id="UP000434276"/>
    </source>
</evidence>